<dbReference type="Proteomes" id="UP000383932">
    <property type="component" value="Unassembled WGS sequence"/>
</dbReference>
<dbReference type="InterPro" id="IPR011009">
    <property type="entry name" value="Kinase-like_dom_sf"/>
</dbReference>
<reference evidence="3 4" key="1">
    <citation type="journal article" date="2019" name="Fungal Biol. Biotechnol.">
        <title>Draft genome sequence of fastidious pathogen Ceratobasidium theobromae, which causes vascular-streak dieback in Theobroma cacao.</title>
        <authorList>
            <person name="Ali S.S."/>
            <person name="Asman A."/>
            <person name="Shao J."/>
            <person name="Firmansyah A.P."/>
            <person name="Susilo A.W."/>
            <person name="Rosmana A."/>
            <person name="McMahon P."/>
            <person name="Junaid M."/>
            <person name="Guest D."/>
            <person name="Kheng T.Y."/>
            <person name="Meinhardt L.W."/>
            <person name="Bailey B.A."/>
        </authorList>
    </citation>
    <scope>NUCLEOTIDE SEQUENCE [LARGE SCALE GENOMIC DNA]</scope>
    <source>
        <strain evidence="3 4">CT2</strain>
    </source>
</reference>
<sequence length="780" mass="88278">MEIEWELNNNVFHDPRFVDRFLSGNELQLETVLNYCRTGNNYNKATDQWRLLTNLPRRLLGFLNMIKNAVHNAEEPAQNPDAPKAIPTLFQSYSSRSVQSDIQPDAELNPKFILFQSENKNDNWETVKLAVALEKTPGHRKAGLRQLSHCARMIFAHQIHRRHFYSVMVCGLQATFVRFDRAGILYSDAMDLFVDAKGFIRAFASLLMLDRWDEGFDTAFTTKLNKGGRLVYYIDLPEAAFAKGPNPAGPEVLTRRLQVRELLCHRREIYGRATIVLRLRDVVKQTPSQEPEPETQGVQTRSQKKKQLEKAMDVLGDTNYILKIIWRFAEAKSEGPMLERVEGMYGLVQHLWHRDVPGRCKCSVPRPDGECSRCVEKTVQIKELQVCNALVDIGTSTEDQPANVDPEDTTRYHPSRVARDSLTYSYVLMSSVGVTLDLAYSPREFMSSIADAIIGYWQLLNLGLLHRDISCGNVLILNTEGGQKFTYGPKKWLEPLSEDVLKQDNPLARSKKALHQVLMDLDKDPVGILADFDLCVTHSCSPDFVAPVKLERTDLAQGGPSTQRATRARNASDEGGATAVQPSKRRRLNLRIKIPENTTHTSTANAALKPFTRRNGPLEPIISTNPDLLIDYRAGTQSFMSIHILSVKPGNPCVHSFLDDVESFFWLIYYSAAWHLDAGMEKRSKHAKETLHQLDESGPDELGPWKTARLKECSEEGGSEVKKTLKLFKNEWASDPLFVTVITKLGQLCWDWKSRRDTEDLEPCEVLPTAIMAILGSMHD</sequence>
<evidence type="ECO:0000313" key="4">
    <source>
        <dbReference type="Proteomes" id="UP000383932"/>
    </source>
</evidence>
<dbReference type="InterPro" id="IPR040976">
    <property type="entry name" value="Pkinase_fungal"/>
</dbReference>
<keyword evidence="3" id="KW-0418">Kinase</keyword>
<feature type="domain" description="Fungal-type protein kinase" evidence="2">
    <location>
        <begin position="632"/>
        <end position="670"/>
    </location>
</feature>
<accession>A0A5N5QK96</accession>
<feature type="domain" description="Fungal-type protein kinase" evidence="2">
    <location>
        <begin position="118"/>
        <end position="480"/>
    </location>
</feature>
<dbReference type="OrthoDB" id="2747778at2759"/>
<feature type="region of interest" description="Disordered" evidence="1">
    <location>
        <begin position="286"/>
        <end position="305"/>
    </location>
</feature>
<dbReference type="GO" id="GO:0016301">
    <property type="term" value="F:kinase activity"/>
    <property type="evidence" value="ECO:0007669"/>
    <property type="project" value="UniProtKB-KW"/>
</dbReference>
<keyword evidence="4" id="KW-1185">Reference proteome</keyword>
<dbReference type="PANTHER" id="PTHR38248">
    <property type="entry name" value="FUNK1 6"/>
    <property type="match status" value="1"/>
</dbReference>
<evidence type="ECO:0000256" key="1">
    <source>
        <dbReference type="SAM" id="MobiDB-lite"/>
    </source>
</evidence>
<organism evidence="3 4">
    <name type="scientific">Ceratobasidium theobromae</name>
    <dbReference type="NCBI Taxonomy" id="1582974"/>
    <lineage>
        <taxon>Eukaryota</taxon>
        <taxon>Fungi</taxon>
        <taxon>Dikarya</taxon>
        <taxon>Basidiomycota</taxon>
        <taxon>Agaricomycotina</taxon>
        <taxon>Agaricomycetes</taxon>
        <taxon>Cantharellales</taxon>
        <taxon>Ceratobasidiaceae</taxon>
        <taxon>Ceratobasidium</taxon>
    </lineage>
</organism>
<protein>
    <submittedName>
        <fullName evidence="3">Kinase domain containing protein</fullName>
    </submittedName>
</protein>
<gene>
    <name evidence="3" type="ORF">CTheo_4506</name>
</gene>
<feature type="region of interest" description="Disordered" evidence="1">
    <location>
        <begin position="556"/>
        <end position="582"/>
    </location>
</feature>
<comment type="caution">
    <text evidence="3">The sequence shown here is derived from an EMBL/GenBank/DDBJ whole genome shotgun (WGS) entry which is preliminary data.</text>
</comment>
<evidence type="ECO:0000259" key="2">
    <source>
        <dbReference type="Pfam" id="PF17667"/>
    </source>
</evidence>
<dbReference type="SUPFAM" id="SSF56112">
    <property type="entry name" value="Protein kinase-like (PK-like)"/>
    <property type="match status" value="1"/>
</dbReference>
<dbReference type="AlphaFoldDB" id="A0A5N5QK96"/>
<dbReference type="PANTHER" id="PTHR38248:SF2">
    <property type="entry name" value="FUNK1 11"/>
    <property type="match status" value="1"/>
</dbReference>
<proteinExistence type="predicted"/>
<dbReference type="EMBL" id="SSOP01000078">
    <property type="protein sequence ID" value="KAB5592054.1"/>
    <property type="molecule type" value="Genomic_DNA"/>
</dbReference>
<name>A0A5N5QK96_9AGAM</name>
<evidence type="ECO:0000313" key="3">
    <source>
        <dbReference type="EMBL" id="KAB5592054.1"/>
    </source>
</evidence>
<dbReference type="Pfam" id="PF17667">
    <property type="entry name" value="Pkinase_fungal"/>
    <property type="match status" value="2"/>
</dbReference>
<keyword evidence="3" id="KW-0808">Transferase</keyword>